<dbReference type="InterPro" id="IPR043428">
    <property type="entry name" value="LivM-like"/>
</dbReference>
<feature type="transmembrane region" description="Helical" evidence="6">
    <location>
        <begin position="77"/>
        <end position="94"/>
    </location>
</feature>
<evidence type="ECO:0000256" key="3">
    <source>
        <dbReference type="ARBA" id="ARBA00022692"/>
    </source>
</evidence>
<keyword evidence="4 6" id="KW-1133">Transmembrane helix</keyword>
<sequence length="338" mass="35585">MTNYTLHSAMPGASAIPAGGAWRYLGAAAFAAVLLGLPFLASSYQVFQLTMVVIYAIALLGLNILTGYNGQISIGHGAFYAVGAYVAAIMMDVWTVPYWLTLPAAGAVCLVVGFLFGLPALRLAGLYLALATFALGVALPQLLKFKKFEAWTGGVHGIVLNKPEAPFGLPLNADQWLYFFSLLVAVLMFVLGWNLLRGRVGRALMAIRDHPIAAVSMGVNTSLYKSLAFGVSAMFTGVAGALGAIAAQFVSPESFTIFLSISFLVGVVVGGVATLSGAIYGALFIQFVPNVADSISEGAPWAIYGVMLIVFAYLAPHGIAGALQRARQRLASRQPARD</sequence>
<dbReference type="GO" id="GO:0015658">
    <property type="term" value="F:branched-chain amino acid transmembrane transporter activity"/>
    <property type="evidence" value="ECO:0007669"/>
    <property type="project" value="InterPro"/>
</dbReference>
<dbReference type="EMBL" id="JAZIBG010000031">
    <property type="protein sequence ID" value="MEF7615370.1"/>
    <property type="molecule type" value="Genomic_DNA"/>
</dbReference>
<feature type="transmembrane region" description="Helical" evidence="6">
    <location>
        <begin position="301"/>
        <end position="323"/>
    </location>
</feature>
<dbReference type="CDD" id="cd06581">
    <property type="entry name" value="TM_PBP1_LivM_like"/>
    <property type="match status" value="1"/>
</dbReference>
<comment type="subcellular location">
    <subcellularLocation>
        <location evidence="1">Cell membrane</location>
        <topology evidence="1">Multi-pass membrane protein</topology>
    </subcellularLocation>
</comment>
<evidence type="ECO:0000256" key="6">
    <source>
        <dbReference type="SAM" id="Phobius"/>
    </source>
</evidence>
<dbReference type="PANTHER" id="PTHR30482:SF20">
    <property type="entry name" value="HIGH-AFFINITY BRANCHED-CHAIN AMINO ACID TRANSPORT SYSTEM PERMEASE PROTEIN LIVM"/>
    <property type="match status" value="1"/>
</dbReference>
<feature type="transmembrane region" description="Helical" evidence="6">
    <location>
        <begin position="46"/>
        <end position="65"/>
    </location>
</feature>
<keyword evidence="5 6" id="KW-0472">Membrane</keyword>
<feature type="transmembrane region" description="Helical" evidence="6">
    <location>
        <begin position="125"/>
        <end position="143"/>
    </location>
</feature>
<dbReference type="InterPro" id="IPR001851">
    <property type="entry name" value="ABC_transp_permease"/>
</dbReference>
<evidence type="ECO:0000256" key="1">
    <source>
        <dbReference type="ARBA" id="ARBA00004651"/>
    </source>
</evidence>
<comment type="caution">
    <text evidence="7">The sequence shown here is derived from an EMBL/GenBank/DDBJ whole genome shotgun (WGS) entry which is preliminary data.</text>
</comment>
<dbReference type="AlphaFoldDB" id="A0AAW9QL87"/>
<dbReference type="PANTHER" id="PTHR30482">
    <property type="entry name" value="HIGH-AFFINITY BRANCHED-CHAIN AMINO ACID TRANSPORT SYSTEM PERMEASE"/>
    <property type="match status" value="1"/>
</dbReference>
<evidence type="ECO:0000256" key="2">
    <source>
        <dbReference type="ARBA" id="ARBA00022475"/>
    </source>
</evidence>
<reference evidence="7 8" key="1">
    <citation type="submission" date="2024-02" db="EMBL/GenBank/DDBJ databases">
        <title>Genome sequence of Aquincola sp. MAHUQ-54.</title>
        <authorList>
            <person name="Huq M.A."/>
        </authorList>
    </citation>
    <scope>NUCLEOTIDE SEQUENCE [LARGE SCALE GENOMIC DNA]</scope>
    <source>
        <strain evidence="7 8">MAHUQ-54</strain>
    </source>
</reference>
<keyword evidence="2" id="KW-1003">Cell membrane</keyword>
<feature type="transmembrane region" description="Helical" evidence="6">
    <location>
        <begin position="257"/>
        <end position="281"/>
    </location>
</feature>
<proteinExistence type="predicted"/>
<name>A0AAW9QL87_9BURK</name>
<protein>
    <submittedName>
        <fullName evidence="7">Branched-chain amino acid ABC transporter permease</fullName>
    </submittedName>
</protein>
<evidence type="ECO:0000256" key="4">
    <source>
        <dbReference type="ARBA" id="ARBA00022989"/>
    </source>
</evidence>
<organism evidence="7 8">
    <name type="scientific">Aquincola agrisoli</name>
    <dbReference type="NCBI Taxonomy" id="3119538"/>
    <lineage>
        <taxon>Bacteria</taxon>
        <taxon>Pseudomonadati</taxon>
        <taxon>Pseudomonadota</taxon>
        <taxon>Betaproteobacteria</taxon>
        <taxon>Burkholderiales</taxon>
        <taxon>Sphaerotilaceae</taxon>
        <taxon>Aquincola</taxon>
    </lineage>
</organism>
<dbReference type="Pfam" id="PF02653">
    <property type="entry name" value="BPD_transp_2"/>
    <property type="match status" value="1"/>
</dbReference>
<feature type="transmembrane region" description="Helical" evidence="6">
    <location>
        <begin position="100"/>
        <end position="118"/>
    </location>
</feature>
<feature type="transmembrane region" description="Helical" evidence="6">
    <location>
        <begin position="176"/>
        <end position="196"/>
    </location>
</feature>
<evidence type="ECO:0000256" key="5">
    <source>
        <dbReference type="ARBA" id="ARBA00023136"/>
    </source>
</evidence>
<feature type="transmembrane region" description="Helical" evidence="6">
    <location>
        <begin position="21"/>
        <end position="40"/>
    </location>
</feature>
<keyword evidence="8" id="KW-1185">Reference proteome</keyword>
<evidence type="ECO:0000313" key="8">
    <source>
        <dbReference type="Proteomes" id="UP001336250"/>
    </source>
</evidence>
<dbReference type="Proteomes" id="UP001336250">
    <property type="component" value="Unassembled WGS sequence"/>
</dbReference>
<dbReference type="RefSeq" id="WP_332290620.1">
    <property type="nucleotide sequence ID" value="NZ_JAZIBG010000031.1"/>
</dbReference>
<feature type="transmembrane region" description="Helical" evidence="6">
    <location>
        <begin position="227"/>
        <end position="250"/>
    </location>
</feature>
<gene>
    <name evidence="7" type="ORF">V4F39_15735</name>
</gene>
<dbReference type="GO" id="GO:0005886">
    <property type="term" value="C:plasma membrane"/>
    <property type="evidence" value="ECO:0007669"/>
    <property type="project" value="UniProtKB-SubCell"/>
</dbReference>
<accession>A0AAW9QL87</accession>
<evidence type="ECO:0000313" key="7">
    <source>
        <dbReference type="EMBL" id="MEF7615370.1"/>
    </source>
</evidence>
<keyword evidence="3 6" id="KW-0812">Transmembrane</keyword>